<evidence type="ECO:0000313" key="1">
    <source>
        <dbReference type="EMBL" id="CAD8130468.1"/>
    </source>
</evidence>
<organism evidence="1 2">
    <name type="scientific">Paramecium sonneborni</name>
    <dbReference type="NCBI Taxonomy" id="65129"/>
    <lineage>
        <taxon>Eukaryota</taxon>
        <taxon>Sar</taxon>
        <taxon>Alveolata</taxon>
        <taxon>Ciliophora</taxon>
        <taxon>Intramacronucleata</taxon>
        <taxon>Oligohymenophorea</taxon>
        <taxon>Peniculida</taxon>
        <taxon>Parameciidae</taxon>
        <taxon>Paramecium</taxon>
    </lineage>
</organism>
<gene>
    <name evidence="1" type="ORF">PSON_ATCC_30995.1.T2920014</name>
</gene>
<comment type="caution">
    <text evidence="1">The sequence shown here is derived from an EMBL/GenBank/DDBJ whole genome shotgun (WGS) entry which is preliminary data.</text>
</comment>
<protein>
    <submittedName>
        <fullName evidence="1">Uncharacterized protein</fullName>
    </submittedName>
</protein>
<keyword evidence="2" id="KW-1185">Reference proteome</keyword>
<evidence type="ECO:0000313" key="2">
    <source>
        <dbReference type="Proteomes" id="UP000692954"/>
    </source>
</evidence>
<proteinExistence type="predicted"/>
<dbReference type="EMBL" id="CAJJDN010000292">
    <property type="protein sequence ID" value="CAD8130468.1"/>
    <property type="molecule type" value="Genomic_DNA"/>
</dbReference>
<dbReference type="Proteomes" id="UP000692954">
    <property type="component" value="Unassembled WGS sequence"/>
</dbReference>
<reference evidence="1" key="1">
    <citation type="submission" date="2021-01" db="EMBL/GenBank/DDBJ databases">
        <authorList>
            <consortium name="Genoscope - CEA"/>
            <person name="William W."/>
        </authorList>
    </citation>
    <scope>NUCLEOTIDE SEQUENCE</scope>
</reference>
<name>A0A8S1RQK0_9CILI</name>
<accession>A0A8S1RQK0</accession>
<sequence length="86" mass="10264">MLIFVLKLEKRRKKIYDRNNVKLDIVSNIPIISAILNTLKKCKIWMFQKILVLLCDLNQIQELKLSWKKSLKRLGYIGRKHINGRD</sequence>
<dbReference type="AlphaFoldDB" id="A0A8S1RQK0"/>